<name>A0A3Q7HJ48_SOLLC</name>
<dbReference type="Gramene" id="Solyc06g007900.1.1">
    <property type="protein sequence ID" value="Solyc06g007900.1.1.1"/>
    <property type="gene ID" value="Solyc06g007900.1"/>
</dbReference>
<protein>
    <submittedName>
        <fullName evidence="2">Uncharacterized protein</fullName>
    </submittedName>
</protein>
<keyword evidence="1" id="KW-0472">Membrane</keyword>
<dbReference type="InParanoid" id="A0A3Q7HJ48"/>
<reference evidence="2" key="1">
    <citation type="journal article" date="2012" name="Nature">
        <title>The tomato genome sequence provides insights into fleshy fruit evolution.</title>
        <authorList>
            <consortium name="Tomato Genome Consortium"/>
        </authorList>
    </citation>
    <scope>NUCLEOTIDE SEQUENCE [LARGE SCALE GENOMIC DNA]</scope>
    <source>
        <strain evidence="2">cv. Heinz 1706</strain>
    </source>
</reference>
<dbReference type="Proteomes" id="UP000004994">
    <property type="component" value="Chromosome 6"/>
</dbReference>
<organism evidence="2">
    <name type="scientific">Solanum lycopersicum</name>
    <name type="common">Tomato</name>
    <name type="synonym">Lycopersicon esculentum</name>
    <dbReference type="NCBI Taxonomy" id="4081"/>
    <lineage>
        <taxon>Eukaryota</taxon>
        <taxon>Viridiplantae</taxon>
        <taxon>Streptophyta</taxon>
        <taxon>Embryophyta</taxon>
        <taxon>Tracheophyta</taxon>
        <taxon>Spermatophyta</taxon>
        <taxon>Magnoliopsida</taxon>
        <taxon>eudicotyledons</taxon>
        <taxon>Gunneridae</taxon>
        <taxon>Pentapetalae</taxon>
        <taxon>asterids</taxon>
        <taxon>lamiids</taxon>
        <taxon>Solanales</taxon>
        <taxon>Solanaceae</taxon>
        <taxon>Solanoideae</taxon>
        <taxon>Solaneae</taxon>
        <taxon>Solanum</taxon>
        <taxon>Solanum subgen. Lycopersicon</taxon>
    </lineage>
</organism>
<proteinExistence type="predicted"/>
<evidence type="ECO:0000313" key="3">
    <source>
        <dbReference type="Proteomes" id="UP000004994"/>
    </source>
</evidence>
<evidence type="ECO:0000256" key="1">
    <source>
        <dbReference type="SAM" id="Phobius"/>
    </source>
</evidence>
<sequence>MKVSNLNYWAIPKDFTLHVPSKYVLYILIECHYMLICFLIKKLKRISMICT</sequence>
<reference evidence="2" key="2">
    <citation type="submission" date="2019-01" db="UniProtKB">
        <authorList>
            <consortium name="EnsemblPlants"/>
        </authorList>
    </citation>
    <scope>IDENTIFICATION</scope>
    <source>
        <strain evidence="2">cv. Heinz 1706</strain>
    </source>
</reference>
<keyword evidence="1" id="KW-1133">Transmembrane helix</keyword>
<dbReference type="PaxDb" id="4081-Solyc06g007900.1.1"/>
<dbReference type="EnsemblPlants" id="Solyc06g007900.1.1">
    <property type="protein sequence ID" value="Solyc06g007900.1.1.1"/>
    <property type="gene ID" value="Solyc06g007900.1"/>
</dbReference>
<feature type="transmembrane region" description="Helical" evidence="1">
    <location>
        <begin position="23"/>
        <end position="40"/>
    </location>
</feature>
<keyword evidence="3" id="KW-1185">Reference proteome</keyword>
<keyword evidence="1" id="KW-0812">Transmembrane</keyword>
<accession>A0A3Q7HJ48</accession>
<evidence type="ECO:0000313" key="2">
    <source>
        <dbReference type="EnsemblPlants" id="Solyc06g007900.1.1.1"/>
    </source>
</evidence>
<dbReference type="AlphaFoldDB" id="A0A3Q7HJ48"/>